<keyword evidence="9" id="KW-1185">Reference proteome</keyword>
<evidence type="ECO:0000313" key="8">
    <source>
        <dbReference type="EMBL" id="AQP50342.1"/>
    </source>
</evidence>
<dbReference type="RefSeq" id="WP_077348586.1">
    <property type="nucleotide sequence ID" value="NZ_CP019607.1"/>
</dbReference>
<dbReference type="GO" id="GO:0005886">
    <property type="term" value="C:plasma membrane"/>
    <property type="evidence" value="ECO:0007669"/>
    <property type="project" value="UniProtKB-SubCell"/>
</dbReference>
<dbReference type="STRING" id="399497.BW733_05360"/>
<feature type="transmembrane region" description="Helical" evidence="6">
    <location>
        <begin position="28"/>
        <end position="55"/>
    </location>
</feature>
<sequence>MSTSATGLGTLSLQLTKARFVSRQGESLLYLASILAYAICSALALTVAGGTWMFYNRWQHPFGLIAEVLAVDPSYENFMTFYFVLAVIACGLLVPSVIGLASSAAVLGARGRERRLAALRLLGVSSGDVTRMSLVDTLIQAGIGAVIGTGLYYATLPLWSNISMQGEPLGAHEMWLPWWLLLSVLLGTILIGVFASWWGLRQVRISPLGVARRSSIPGLKVWRLVAFGVAIAAAAVVGRMLATAQAALPMMIMAVVILLAVWGLNLLGPWVLQTLSRLFAKAPSPSIVWAARRIEAKPKATWQRVSGLGLLAFIGGFVALLPMEIRDSKAGSAVTDFVTAARWDFTTGAMITLGIGMVLSAASILITQASAVFEQAEQSRALTKMGAPSGYLSRVSWLETLGPLVLALAMAAALGAAMADPLRMIGGTDTSTGLLILAGVLGAGFVLAVGALAAAEPLQRQVLGVQRRRND</sequence>
<feature type="transmembrane region" description="Helical" evidence="6">
    <location>
        <begin position="221"/>
        <end position="242"/>
    </location>
</feature>
<keyword evidence="3 6" id="KW-0812">Transmembrane</keyword>
<feature type="transmembrane region" description="Helical" evidence="6">
    <location>
        <begin position="434"/>
        <end position="455"/>
    </location>
</feature>
<feature type="domain" description="ABC3 transporter permease C-terminal" evidence="7">
    <location>
        <begin position="90"/>
        <end position="204"/>
    </location>
</feature>
<feature type="transmembrane region" description="Helical" evidence="6">
    <location>
        <begin position="248"/>
        <end position="272"/>
    </location>
</feature>
<evidence type="ECO:0000256" key="3">
    <source>
        <dbReference type="ARBA" id="ARBA00022692"/>
    </source>
</evidence>
<dbReference type="EMBL" id="CP019607">
    <property type="protein sequence ID" value="AQP50342.1"/>
    <property type="molecule type" value="Genomic_DNA"/>
</dbReference>
<feature type="transmembrane region" description="Helical" evidence="6">
    <location>
        <begin position="81"/>
        <end position="107"/>
    </location>
</feature>
<dbReference type="InterPro" id="IPR003838">
    <property type="entry name" value="ABC3_permease_C"/>
</dbReference>
<evidence type="ECO:0000256" key="1">
    <source>
        <dbReference type="ARBA" id="ARBA00004651"/>
    </source>
</evidence>
<reference evidence="8 9" key="1">
    <citation type="journal article" date="2008" name="Int. J. Syst. Evol. Microbiol.">
        <title>Tessaracoccus flavescens sp. nov., isolated from marine sediment.</title>
        <authorList>
            <person name="Lee D.W."/>
            <person name="Lee S.D."/>
        </authorList>
    </citation>
    <scope>NUCLEOTIDE SEQUENCE [LARGE SCALE GENOMIC DNA]</scope>
    <source>
        <strain evidence="8 9">SST-39T</strain>
    </source>
</reference>
<keyword evidence="5 6" id="KW-0472">Membrane</keyword>
<feature type="transmembrane region" description="Helical" evidence="6">
    <location>
        <begin position="394"/>
        <end position="414"/>
    </location>
</feature>
<feature type="transmembrane region" description="Helical" evidence="6">
    <location>
        <begin position="345"/>
        <end position="373"/>
    </location>
</feature>
<feature type="transmembrane region" description="Helical" evidence="6">
    <location>
        <begin position="176"/>
        <end position="200"/>
    </location>
</feature>
<evidence type="ECO:0000259" key="7">
    <source>
        <dbReference type="Pfam" id="PF02687"/>
    </source>
</evidence>
<evidence type="ECO:0000313" key="9">
    <source>
        <dbReference type="Proteomes" id="UP000188235"/>
    </source>
</evidence>
<dbReference type="Pfam" id="PF02687">
    <property type="entry name" value="FtsX"/>
    <property type="match status" value="1"/>
</dbReference>
<organism evidence="8 9">
    <name type="scientific">Tessaracoccus flavescens</name>
    <dbReference type="NCBI Taxonomy" id="399497"/>
    <lineage>
        <taxon>Bacteria</taxon>
        <taxon>Bacillati</taxon>
        <taxon>Actinomycetota</taxon>
        <taxon>Actinomycetes</taxon>
        <taxon>Propionibacteriales</taxon>
        <taxon>Propionibacteriaceae</taxon>
        <taxon>Tessaracoccus</taxon>
    </lineage>
</organism>
<evidence type="ECO:0000256" key="4">
    <source>
        <dbReference type="ARBA" id="ARBA00022989"/>
    </source>
</evidence>
<evidence type="ECO:0000256" key="6">
    <source>
        <dbReference type="SAM" id="Phobius"/>
    </source>
</evidence>
<comment type="subcellular location">
    <subcellularLocation>
        <location evidence="1">Cell membrane</location>
        <topology evidence="1">Multi-pass membrane protein</topology>
    </subcellularLocation>
</comment>
<name>A0A1Q2CW37_9ACTN</name>
<feature type="transmembrane region" description="Helical" evidence="6">
    <location>
        <begin position="138"/>
        <end position="156"/>
    </location>
</feature>
<dbReference type="KEGG" id="tfa:BW733_05360"/>
<gene>
    <name evidence="8" type="ORF">BW733_05360</name>
</gene>
<dbReference type="OrthoDB" id="5118998at2"/>
<evidence type="ECO:0000256" key="5">
    <source>
        <dbReference type="ARBA" id="ARBA00023136"/>
    </source>
</evidence>
<feature type="transmembrane region" description="Helical" evidence="6">
    <location>
        <begin position="305"/>
        <end position="325"/>
    </location>
</feature>
<keyword evidence="2" id="KW-1003">Cell membrane</keyword>
<dbReference type="AlphaFoldDB" id="A0A1Q2CW37"/>
<accession>A0A1Q2CW37</accession>
<dbReference type="Proteomes" id="UP000188235">
    <property type="component" value="Chromosome"/>
</dbReference>
<evidence type="ECO:0000256" key="2">
    <source>
        <dbReference type="ARBA" id="ARBA00022475"/>
    </source>
</evidence>
<protein>
    <recommendedName>
        <fullName evidence="7">ABC3 transporter permease C-terminal domain-containing protein</fullName>
    </recommendedName>
</protein>
<proteinExistence type="predicted"/>
<keyword evidence="4 6" id="KW-1133">Transmembrane helix</keyword>